<name>A0ABV0UJF1_9TELE</name>
<dbReference type="EMBL" id="JAHRIQ010073052">
    <property type="protein sequence ID" value="MEQ2245372.1"/>
    <property type="molecule type" value="Genomic_DNA"/>
</dbReference>
<dbReference type="InterPro" id="IPR044926">
    <property type="entry name" value="RGS_subdomain_2"/>
</dbReference>
<comment type="caution">
    <text evidence="2">The sequence shown here is derived from an EMBL/GenBank/DDBJ whole genome shotgun (WGS) entry which is preliminary data.</text>
</comment>
<dbReference type="Gene3D" id="1.10.167.10">
    <property type="entry name" value="Regulator of G-protein Signalling 4, domain 2"/>
    <property type="match status" value="1"/>
</dbReference>
<dbReference type="PANTHER" id="PTHR45872:SF4">
    <property type="entry name" value="RHO GUANINE NUCLEOTIDE EXCHANGE FACTOR 1"/>
    <property type="match status" value="1"/>
</dbReference>
<dbReference type="PANTHER" id="PTHR45872">
    <property type="entry name" value="RHO GUANINE NUCLEOTIDE EXCHANGE FACTOR 2, ISOFORM D"/>
    <property type="match status" value="1"/>
</dbReference>
<evidence type="ECO:0000313" key="3">
    <source>
        <dbReference type="Proteomes" id="UP001482620"/>
    </source>
</evidence>
<sequence>MPFRLSSEFDRTRPELLADDTQRHFAEEVQKFQASEVAKQLEDFRQKRMMGMTLLEEHVMDVENHYPTDRVPKDMKEKSVAENLLEKMYDSQLTFVSDEEK</sequence>
<feature type="domain" description="Regulator of G protein signalling-like" evidence="1">
    <location>
        <begin position="4"/>
        <end position="101"/>
    </location>
</feature>
<proteinExistence type="predicted"/>
<reference evidence="2 3" key="1">
    <citation type="submission" date="2021-06" db="EMBL/GenBank/DDBJ databases">
        <authorList>
            <person name="Palmer J.M."/>
        </authorList>
    </citation>
    <scope>NUCLEOTIDE SEQUENCE [LARGE SCALE GENOMIC DNA]</scope>
    <source>
        <strain evidence="3">if_2019</strain>
        <tissue evidence="2">Muscle</tissue>
    </source>
</reference>
<accession>A0ABV0UJF1</accession>
<gene>
    <name evidence="2" type="ORF">ILYODFUR_027165</name>
</gene>
<protein>
    <recommendedName>
        <fullName evidence="1">Regulator of G protein signalling-like domain-containing protein</fullName>
    </recommendedName>
</protein>
<dbReference type="Pfam" id="PF09128">
    <property type="entry name" value="RGS-like"/>
    <property type="match status" value="1"/>
</dbReference>
<dbReference type="InterPro" id="IPR036305">
    <property type="entry name" value="RGS_sf"/>
</dbReference>
<evidence type="ECO:0000313" key="2">
    <source>
        <dbReference type="EMBL" id="MEQ2245372.1"/>
    </source>
</evidence>
<dbReference type="InterPro" id="IPR015212">
    <property type="entry name" value="RGS-like_dom"/>
</dbReference>
<keyword evidence="3" id="KW-1185">Reference proteome</keyword>
<evidence type="ECO:0000259" key="1">
    <source>
        <dbReference type="Pfam" id="PF09128"/>
    </source>
</evidence>
<dbReference type="SUPFAM" id="SSF48097">
    <property type="entry name" value="Regulator of G-protein signaling, RGS"/>
    <property type="match status" value="1"/>
</dbReference>
<feature type="non-terminal residue" evidence="2">
    <location>
        <position position="101"/>
    </location>
</feature>
<dbReference type="Proteomes" id="UP001482620">
    <property type="component" value="Unassembled WGS sequence"/>
</dbReference>
<organism evidence="2 3">
    <name type="scientific">Ilyodon furcidens</name>
    <name type="common">goldbreast splitfin</name>
    <dbReference type="NCBI Taxonomy" id="33524"/>
    <lineage>
        <taxon>Eukaryota</taxon>
        <taxon>Metazoa</taxon>
        <taxon>Chordata</taxon>
        <taxon>Craniata</taxon>
        <taxon>Vertebrata</taxon>
        <taxon>Euteleostomi</taxon>
        <taxon>Actinopterygii</taxon>
        <taxon>Neopterygii</taxon>
        <taxon>Teleostei</taxon>
        <taxon>Neoteleostei</taxon>
        <taxon>Acanthomorphata</taxon>
        <taxon>Ovalentaria</taxon>
        <taxon>Atherinomorphae</taxon>
        <taxon>Cyprinodontiformes</taxon>
        <taxon>Goodeidae</taxon>
        <taxon>Ilyodon</taxon>
    </lineage>
</organism>